<dbReference type="InterPro" id="IPR029044">
    <property type="entry name" value="Nucleotide-diphossugar_trans"/>
</dbReference>
<feature type="transmembrane region" description="Helical" evidence="1">
    <location>
        <begin position="25"/>
        <end position="43"/>
    </location>
</feature>
<dbReference type="SUPFAM" id="SSF53448">
    <property type="entry name" value="Nucleotide-diphospho-sugar transferases"/>
    <property type="match status" value="1"/>
</dbReference>
<sequence>MDYSIQYRKRDYLLWSYRRIVRNKFIAEILLLLFLISIIFLYLNSSFIKSASSQVQEINYNNGNIIFFIDGDQHATGLQPIYCNLYRKAKAENVSTHVIITDRGISGRELRKSNSLLPNCDVAVYDLELQKDENVFISVIKDISSAIDQIRPDVFIYINDPKNEAVRGVDAALMAASQTNNIITKIALPIEDVQYMMWLTDLNIEALKNWNTPKIQIQLITQDRPVSLTRLVQSLNSSIYFGDNVDLTINIDKSADPVTVKYCQTLEWPFGQTNIRYRIKQGGLITAIVESYYPITNDEYAIILEDDIEVSPFYYIWSKYTTLKYRYGTDRSLTSRLYGVSLYDTKLNEFNITTGRIPFNPAKALANTKYPNQSPYLIQAPCSWGALFFPEIWREFHDFLKARLTDIAGPNLQQIEIPESRSNAWTSSWKRFFIELIYLRGYLMLYPNYKNSISFTTNHAEIGVHFGVKKNEKKLWLLPLMKEDILLEGMPDGHLPDFEDLPTMDLWGNIVPQNELIRRGRSLHSKISICPPNNIDELTYDPQDLLCVDNSTFSDDVNTLN</sequence>
<evidence type="ECO:0000256" key="1">
    <source>
        <dbReference type="SAM" id="Phobius"/>
    </source>
</evidence>
<evidence type="ECO:0000313" key="3">
    <source>
        <dbReference type="Proteomes" id="UP000789405"/>
    </source>
</evidence>
<dbReference type="Gene3D" id="3.90.550.10">
    <property type="entry name" value="Spore Coat Polysaccharide Biosynthesis Protein SpsA, Chain A"/>
    <property type="match status" value="1"/>
</dbReference>
<keyword evidence="1" id="KW-0812">Transmembrane</keyword>
<name>A0A9N9DNP9_9GLOM</name>
<gene>
    <name evidence="2" type="ORF">DERYTH_LOCUS9996</name>
</gene>
<keyword evidence="1" id="KW-0472">Membrane</keyword>
<protein>
    <submittedName>
        <fullName evidence="2">15821_t:CDS:1</fullName>
    </submittedName>
</protein>
<comment type="caution">
    <text evidence="2">The sequence shown here is derived from an EMBL/GenBank/DDBJ whole genome shotgun (WGS) entry which is preliminary data.</text>
</comment>
<keyword evidence="1" id="KW-1133">Transmembrane helix</keyword>
<dbReference type="AlphaFoldDB" id="A0A9N9DNP9"/>
<proteinExistence type="predicted"/>
<dbReference type="PANTHER" id="PTHR33604:SF3">
    <property type="entry name" value="OSJNBA0004B13.7 PROTEIN"/>
    <property type="match status" value="1"/>
</dbReference>
<dbReference type="Proteomes" id="UP000789405">
    <property type="component" value="Unassembled WGS sequence"/>
</dbReference>
<reference evidence="2" key="1">
    <citation type="submission" date="2021-06" db="EMBL/GenBank/DDBJ databases">
        <authorList>
            <person name="Kallberg Y."/>
            <person name="Tangrot J."/>
            <person name="Rosling A."/>
        </authorList>
    </citation>
    <scope>NUCLEOTIDE SEQUENCE</scope>
    <source>
        <strain evidence="2">MA453B</strain>
    </source>
</reference>
<dbReference type="OrthoDB" id="2020070at2759"/>
<keyword evidence="3" id="KW-1185">Reference proteome</keyword>
<dbReference type="PANTHER" id="PTHR33604">
    <property type="entry name" value="OSJNBA0004B13.7 PROTEIN"/>
    <property type="match status" value="1"/>
</dbReference>
<evidence type="ECO:0000313" key="2">
    <source>
        <dbReference type="EMBL" id="CAG8647403.1"/>
    </source>
</evidence>
<organism evidence="2 3">
    <name type="scientific">Dentiscutata erythropus</name>
    <dbReference type="NCBI Taxonomy" id="1348616"/>
    <lineage>
        <taxon>Eukaryota</taxon>
        <taxon>Fungi</taxon>
        <taxon>Fungi incertae sedis</taxon>
        <taxon>Mucoromycota</taxon>
        <taxon>Glomeromycotina</taxon>
        <taxon>Glomeromycetes</taxon>
        <taxon>Diversisporales</taxon>
        <taxon>Gigasporaceae</taxon>
        <taxon>Dentiscutata</taxon>
    </lineage>
</organism>
<accession>A0A9N9DNP9</accession>
<dbReference type="EMBL" id="CAJVPY010005636">
    <property type="protein sequence ID" value="CAG8647403.1"/>
    <property type="molecule type" value="Genomic_DNA"/>
</dbReference>